<evidence type="ECO:0000313" key="1">
    <source>
        <dbReference type="EMBL" id="EJT70663.1"/>
    </source>
</evidence>
<gene>
    <name evidence="2" type="primary">20352144</name>
    <name evidence="1" type="ORF">GGTG_11686</name>
</gene>
<reference evidence="2" key="5">
    <citation type="submission" date="2018-04" db="UniProtKB">
        <authorList>
            <consortium name="EnsemblFungi"/>
        </authorList>
    </citation>
    <scope>IDENTIFICATION</scope>
    <source>
        <strain evidence="2">R3-111a-1</strain>
    </source>
</reference>
<reference evidence="2" key="4">
    <citation type="journal article" date="2015" name="G3 (Bethesda)">
        <title>Genome sequences of three phytopathogenic species of the Magnaporthaceae family of fungi.</title>
        <authorList>
            <person name="Okagaki L.H."/>
            <person name="Nunes C.C."/>
            <person name="Sailsbery J."/>
            <person name="Clay B."/>
            <person name="Brown D."/>
            <person name="John T."/>
            <person name="Oh Y."/>
            <person name="Young N."/>
            <person name="Fitzgerald M."/>
            <person name="Haas B.J."/>
            <person name="Zeng Q."/>
            <person name="Young S."/>
            <person name="Adiconis X."/>
            <person name="Fan L."/>
            <person name="Levin J.Z."/>
            <person name="Mitchell T.K."/>
            <person name="Okubara P.A."/>
            <person name="Farman M.L."/>
            <person name="Kohn L.M."/>
            <person name="Birren B."/>
            <person name="Ma L.-J."/>
            <person name="Dean R.A."/>
        </authorList>
    </citation>
    <scope>NUCLEOTIDE SEQUENCE</scope>
    <source>
        <strain evidence="2">R3-111a-1</strain>
    </source>
</reference>
<dbReference type="AlphaFoldDB" id="J3PDW3"/>
<proteinExistence type="predicted"/>
<dbReference type="EMBL" id="GL385401">
    <property type="protein sequence ID" value="EJT70663.1"/>
    <property type="molecule type" value="Genomic_DNA"/>
</dbReference>
<sequence length="170" mass="18890">MVQRAKQLPGTGDDWKVDTKNRTYRPGGYGYNLALACVRLSSRRPLTDQTTNDGTISIQSLDPKLKVRMTPLEPVESAIQMANAAGVGVALKLGLQVQRSRGTSPTRSTRLTTSIMSAVTAEGMRTHMGREARRRRPTHAWLQHMLDCEALASKGSRRRHQERPGRRGAR</sequence>
<accession>J3PDW3</accession>
<reference evidence="1" key="2">
    <citation type="submission" date="2010-07" db="EMBL/GenBank/DDBJ databases">
        <authorList>
            <consortium name="The Broad Institute Genome Sequencing Platform"/>
            <consortium name="Broad Institute Genome Sequencing Center for Infectious Disease"/>
            <person name="Ma L.-J."/>
            <person name="Dead R."/>
            <person name="Young S."/>
            <person name="Zeng Q."/>
            <person name="Koehrsen M."/>
            <person name="Alvarado L."/>
            <person name="Berlin A."/>
            <person name="Chapman S.B."/>
            <person name="Chen Z."/>
            <person name="Freedman E."/>
            <person name="Gellesch M."/>
            <person name="Goldberg J."/>
            <person name="Griggs A."/>
            <person name="Gujja S."/>
            <person name="Heilman E.R."/>
            <person name="Heiman D."/>
            <person name="Hepburn T."/>
            <person name="Howarth C."/>
            <person name="Jen D."/>
            <person name="Larson L."/>
            <person name="Mehta T."/>
            <person name="Neiman D."/>
            <person name="Pearson M."/>
            <person name="Roberts A."/>
            <person name="Saif S."/>
            <person name="Shea T."/>
            <person name="Shenoy N."/>
            <person name="Sisk P."/>
            <person name="Stolte C."/>
            <person name="Sykes S."/>
            <person name="Walk T."/>
            <person name="White J."/>
            <person name="Yandava C."/>
            <person name="Haas B."/>
            <person name="Nusbaum C."/>
            <person name="Birren B."/>
        </authorList>
    </citation>
    <scope>NUCLEOTIDE SEQUENCE</scope>
    <source>
        <strain evidence="1">R3-111a-1</strain>
    </source>
</reference>
<reference evidence="1" key="3">
    <citation type="submission" date="2010-09" db="EMBL/GenBank/DDBJ databases">
        <title>Annotation of Gaeumannomyces graminis var. tritici R3-111a-1.</title>
        <authorList>
            <consortium name="The Broad Institute Genome Sequencing Platform"/>
            <person name="Ma L.-J."/>
            <person name="Dead R."/>
            <person name="Young S.K."/>
            <person name="Zeng Q."/>
            <person name="Gargeya S."/>
            <person name="Fitzgerald M."/>
            <person name="Haas B."/>
            <person name="Abouelleil A."/>
            <person name="Alvarado L."/>
            <person name="Arachchi H.M."/>
            <person name="Berlin A."/>
            <person name="Brown A."/>
            <person name="Chapman S.B."/>
            <person name="Chen Z."/>
            <person name="Dunbar C."/>
            <person name="Freedman E."/>
            <person name="Gearin G."/>
            <person name="Gellesch M."/>
            <person name="Goldberg J."/>
            <person name="Griggs A."/>
            <person name="Gujja S."/>
            <person name="Heiman D."/>
            <person name="Howarth C."/>
            <person name="Larson L."/>
            <person name="Lui A."/>
            <person name="MacDonald P.J.P."/>
            <person name="Mehta T."/>
            <person name="Montmayeur A."/>
            <person name="Murphy C."/>
            <person name="Neiman D."/>
            <person name="Pearson M."/>
            <person name="Priest M."/>
            <person name="Roberts A."/>
            <person name="Saif S."/>
            <person name="Shea T."/>
            <person name="Shenoy N."/>
            <person name="Sisk P."/>
            <person name="Stolte C."/>
            <person name="Sykes S."/>
            <person name="Yandava C."/>
            <person name="Wortman J."/>
            <person name="Nusbaum C."/>
            <person name="Birren B."/>
        </authorList>
    </citation>
    <scope>NUCLEOTIDE SEQUENCE</scope>
    <source>
        <strain evidence="1">R3-111a-1</strain>
    </source>
</reference>
<dbReference type="GeneID" id="20352144"/>
<evidence type="ECO:0000313" key="3">
    <source>
        <dbReference type="Proteomes" id="UP000006039"/>
    </source>
</evidence>
<evidence type="ECO:0000313" key="2">
    <source>
        <dbReference type="EnsemblFungi" id="EJT70663"/>
    </source>
</evidence>
<dbReference type="EnsemblFungi" id="EJT70663">
    <property type="protein sequence ID" value="EJT70663"/>
    <property type="gene ID" value="GGTG_11686"/>
</dbReference>
<organism evidence="1">
    <name type="scientific">Gaeumannomyces tritici (strain R3-111a-1)</name>
    <name type="common">Wheat and barley take-all root rot fungus</name>
    <name type="synonym">Gaeumannomyces graminis var. tritici</name>
    <dbReference type="NCBI Taxonomy" id="644352"/>
    <lineage>
        <taxon>Eukaryota</taxon>
        <taxon>Fungi</taxon>
        <taxon>Dikarya</taxon>
        <taxon>Ascomycota</taxon>
        <taxon>Pezizomycotina</taxon>
        <taxon>Sordariomycetes</taxon>
        <taxon>Sordariomycetidae</taxon>
        <taxon>Magnaporthales</taxon>
        <taxon>Magnaporthaceae</taxon>
        <taxon>Gaeumannomyces</taxon>
    </lineage>
</organism>
<dbReference type="HOGENOM" id="CLU_1570753_0_0_1"/>
<dbReference type="VEuPathDB" id="FungiDB:GGTG_11686"/>
<dbReference type="Proteomes" id="UP000006039">
    <property type="component" value="Unassembled WGS sequence"/>
</dbReference>
<name>J3PDW3_GAET3</name>
<dbReference type="RefSeq" id="XP_009227841.1">
    <property type="nucleotide sequence ID" value="XM_009229577.1"/>
</dbReference>
<keyword evidence="3" id="KW-1185">Reference proteome</keyword>
<protein>
    <submittedName>
        <fullName evidence="1 2">Uncharacterized protein</fullName>
    </submittedName>
</protein>
<reference evidence="3" key="1">
    <citation type="submission" date="2010-07" db="EMBL/GenBank/DDBJ databases">
        <title>The genome sequence of Gaeumannomyces graminis var. tritici strain R3-111a-1.</title>
        <authorList>
            <consortium name="The Broad Institute Genome Sequencing Platform"/>
            <person name="Ma L.-J."/>
            <person name="Dead R."/>
            <person name="Young S."/>
            <person name="Zeng Q."/>
            <person name="Koehrsen M."/>
            <person name="Alvarado L."/>
            <person name="Berlin A."/>
            <person name="Chapman S.B."/>
            <person name="Chen Z."/>
            <person name="Freedman E."/>
            <person name="Gellesch M."/>
            <person name="Goldberg J."/>
            <person name="Griggs A."/>
            <person name="Gujja S."/>
            <person name="Heilman E.R."/>
            <person name="Heiman D."/>
            <person name="Hepburn T."/>
            <person name="Howarth C."/>
            <person name="Jen D."/>
            <person name="Larson L."/>
            <person name="Mehta T."/>
            <person name="Neiman D."/>
            <person name="Pearson M."/>
            <person name="Roberts A."/>
            <person name="Saif S."/>
            <person name="Shea T."/>
            <person name="Shenoy N."/>
            <person name="Sisk P."/>
            <person name="Stolte C."/>
            <person name="Sykes S."/>
            <person name="Walk T."/>
            <person name="White J."/>
            <person name="Yandava C."/>
            <person name="Haas B."/>
            <person name="Nusbaum C."/>
            <person name="Birren B."/>
        </authorList>
    </citation>
    <scope>NUCLEOTIDE SEQUENCE [LARGE SCALE GENOMIC DNA]</scope>
    <source>
        <strain evidence="3">R3-111a-1</strain>
    </source>
</reference>